<proteinExistence type="predicted"/>
<dbReference type="Pfam" id="PF17964">
    <property type="entry name" value="Big_10"/>
    <property type="match status" value="1"/>
</dbReference>
<dbReference type="SUPFAM" id="SSF141523">
    <property type="entry name" value="L,D-transpeptidase catalytic domain-like"/>
    <property type="match status" value="1"/>
</dbReference>
<feature type="signal peptide" evidence="9">
    <location>
        <begin position="1"/>
        <end position="30"/>
    </location>
</feature>
<feature type="chain" id="PRO_5047190472" evidence="9">
    <location>
        <begin position="31"/>
        <end position="467"/>
    </location>
</feature>
<keyword evidence="6 7" id="KW-0961">Cell wall biogenesis/degradation</keyword>
<dbReference type="Proteomes" id="UP000708347">
    <property type="component" value="Unassembled WGS sequence"/>
</dbReference>
<sequence>MSPADRLPPINRRRALTALFLGVAAPAALAACDKVPGKQTVASGPPPKPSLNFTPSNDAKDVLPTTAASLQIKDGWLQHVALTNADGKPVAGVLNRDRTAFTVTEPLGYGVAYTWAGSAVGRDGNALPVAASFTTVDPTTKVNGQFQLSDGQTVGVAVPIILQFDAAIDDEHKPDVEKALTVTTTPPAEGSWAWLPDEVGGSRVHYRTRDYYPAGTKVHVDARLYGVKFGQDAYGAADSTLDFDIGRRQVVKADATSHRIQVITDEGVTMDFPCSYGEADQPRNVTRSGIHVVSEKYADFYMTNQAAGYSNVHERWAVRISNNGEFIHANPASSGAQGNTNVTNGCINLSTGDAEQYFGTAVYGDPVEVTGTSIQLSYADGDIWDWAVDWNEWKAMSALSDTKPETSMPSSAPATPTDAPTLSGTPTTTTTTTTPPTTSSSPTTTSSDTTTGTTSSPTTTRTATTGG</sequence>
<protein>
    <submittedName>
        <fullName evidence="11">L,D-transpeptidase</fullName>
    </submittedName>
</protein>
<dbReference type="PROSITE" id="PS51257">
    <property type="entry name" value="PROKAR_LIPOPROTEIN"/>
    <property type="match status" value="1"/>
</dbReference>
<dbReference type="InterPro" id="IPR038063">
    <property type="entry name" value="Transpep_catalytic_dom"/>
</dbReference>
<dbReference type="EMBL" id="VBSB01000015">
    <property type="protein sequence ID" value="NTY62476.1"/>
    <property type="molecule type" value="Genomic_DNA"/>
</dbReference>
<gene>
    <name evidence="11" type="ORF">FEG63_23340</name>
</gene>
<feature type="compositionally biased region" description="Low complexity" evidence="8">
    <location>
        <begin position="406"/>
        <end position="467"/>
    </location>
</feature>
<keyword evidence="2" id="KW-0808">Transferase</keyword>
<feature type="active site" description="Proton donor/acceptor" evidence="7">
    <location>
        <position position="328"/>
    </location>
</feature>
<accession>A0ABX2K623</accession>
<keyword evidence="9" id="KW-0732">Signal</keyword>
<dbReference type="InterPro" id="IPR050979">
    <property type="entry name" value="LD-transpeptidase"/>
</dbReference>
<dbReference type="InterPro" id="IPR005490">
    <property type="entry name" value="LD_TPept_cat_dom"/>
</dbReference>
<dbReference type="RefSeq" id="WP_174400172.1">
    <property type="nucleotide sequence ID" value="NZ_VBSB01000015.1"/>
</dbReference>
<feature type="region of interest" description="Disordered" evidence="8">
    <location>
        <begin position="37"/>
        <end position="57"/>
    </location>
</feature>
<evidence type="ECO:0000256" key="3">
    <source>
        <dbReference type="ARBA" id="ARBA00022960"/>
    </source>
</evidence>
<evidence type="ECO:0000259" key="10">
    <source>
        <dbReference type="PROSITE" id="PS52029"/>
    </source>
</evidence>
<dbReference type="CDD" id="cd16913">
    <property type="entry name" value="YkuD_like"/>
    <property type="match status" value="1"/>
</dbReference>
<dbReference type="PANTHER" id="PTHR30582">
    <property type="entry name" value="L,D-TRANSPEPTIDASE"/>
    <property type="match status" value="1"/>
</dbReference>
<evidence type="ECO:0000313" key="11">
    <source>
        <dbReference type="EMBL" id="NTY62476.1"/>
    </source>
</evidence>
<name>A0ABX2K623_9MYCO</name>
<reference evidence="11 12" key="1">
    <citation type="submission" date="2019-05" db="EMBL/GenBank/DDBJ databases">
        <title>Mycolicibacterium sphagni ENV482 genome assembly.</title>
        <authorList>
            <person name="Chen W."/>
            <person name="Faulkner N.W."/>
            <person name="Hyman M.R."/>
        </authorList>
    </citation>
    <scope>NUCLEOTIDE SEQUENCE [LARGE SCALE GENOMIC DNA]</scope>
    <source>
        <strain evidence="11 12">ENV482</strain>
    </source>
</reference>
<feature type="domain" description="L,D-TPase catalytic" evidence="10">
    <location>
        <begin position="249"/>
        <end position="370"/>
    </location>
</feature>
<keyword evidence="12" id="KW-1185">Reference proteome</keyword>
<dbReference type="InterPro" id="IPR041280">
    <property type="entry name" value="Big_10"/>
</dbReference>
<evidence type="ECO:0000313" key="12">
    <source>
        <dbReference type="Proteomes" id="UP000708347"/>
    </source>
</evidence>
<keyword evidence="5" id="KW-0012">Acyltransferase</keyword>
<dbReference type="PANTHER" id="PTHR30582:SF2">
    <property type="entry name" value="L,D-TRANSPEPTIDASE YCIB-RELATED"/>
    <property type="match status" value="1"/>
</dbReference>
<evidence type="ECO:0000256" key="5">
    <source>
        <dbReference type="ARBA" id="ARBA00023315"/>
    </source>
</evidence>
<evidence type="ECO:0000256" key="7">
    <source>
        <dbReference type="PROSITE-ProRule" id="PRU01373"/>
    </source>
</evidence>
<evidence type="ECO:0000256" key="9">
    <source>
        <dbReference type="SAM" id="SignalP"/>
    </source>
</evidence>
<feature type="active site" description="Nucleophile" evidence="7">
    <location>
        <position position="346"/>
    </location>
</feature>
<comment type="caution">
    <text evidence="11">The sequence shown here is derived from an EMBL/GenBank/DDBJ whole genome shotgun (WGS) entry which is preliminary data.</text>
</comment>
<organism evidence="11 12">
    <name type="scientific">Mycolicibacterium sphagni</name>
    <dbReference type="NCBI Taxonomy" id="1786"/>
    <lineage>
        <taxon>Bacteria</taxon>
        <taxon>Bacillati</taxon>
        <taxon>Actinomycetota</taxon>
        <taxon>Actinomycetes</taxon>
        <taxon>Mycobacteriales</taxon>
        <taxon>Mycobacteriaceae</taxon>
        <taxon>Mycolicibacterium</taxon>
    </lineage>
</organism>
<keyword evidence="3 7" id="KW-0133">Cell shape</keyword>
<evidence type="ECO:0000256" key="8">
    <source>
        <dbReference type="SAM" id="MobiDB-lite"/>
    </source>
</evidence>
<dbReference type="Pfam" id="PF03734">
    <property type="entry name" value="YkuD"/>
    <property type="match status" value="1"/>
</dbReference>
<evidence type="ECO:0000256" key="2">
    <source>
        <dbReference type="ARBA" id="ARBA00022679"/>
    </source>
</evidence>
<evidence type="ECO:0000256" key="6">
    <source>
        <dbReference type="ARBA" id="ARBA00023316"/>
    </source>
</evidence>
<dbReference type="CDD" id="cd13432">
    <property type="entry name" value="LDT_IgD_like_2"/>
    <property type="match status" value="1"/>
</dbReference>
<dbReference type="PROSITE" id="PS52029">
    <property type="entry name" value="LD_TPASE"/>
    <property type="match status" value="1"/>
</dbReference>
<evidence type="ECO:0000256" key="1">
    <source>
        <dbReference type="ARBA" id="ARBA00004752"/>
    </source>
</evidence>
<dbReference type="Gene3D" id="2.40.440.10">
    <property type="entry name" value="L,D-transpeptidase catalytic domain-like"/>
    <property type="match status" value="1"/>
</dbReference>
<comment type="pathway">
    <text evidence="1 7">Cell wall biogenesis; peptidoglycan biosynthesis.</text>
</comment>
<keyword evidence="4 7" id="KW-0573">Peptidoglycan synthesis</keyword>
<dbReference type="Gene3D" id="2.60.40.3710">
    <property type="match status" value="1"/>
</dbReference>
<evidence type="ECO:0000256" key="4">
    <source>
        <dbReference type="ARBA" id="ARBA00022984"/>
    </source>
</evidence>
<dbReference type="Gene3D" id="2.60.40.3780">
    <property type="match status" value="1"/>
</dbReference>
<feature type="region of interest" description="Disordered" evidence="8">
    <location>
        <begin position="401"/>
        <end position="467"/>
    </location>
</feature>